<name>A0A934X582_9MICO</name>
<evidence type="ECO:0000313" key="3">
    <source>
        <dbReference type="EMBL" id="MBK7273024.1"/>
    </source>
</evidence>
<keyword evidence="1" id="KW-0812">Transmembrane</keyword>
<keyword evidence="1" id="KW-1133">Transmembrane helix</keyword>
<dbReference type="AlphaFoldDB" id="A0A934X582"/>
<evidence type="ECO:0000313" key="4">
    <source>
        <dbReference type="EMBL" id="MBL0002505.1"/>
    </source>
</evidence>
<evidence type="ECO:0000313" key="2">
    <source>
        <dbReference type="EMBL" id="MBK6300674.1"/>
    </source>
</evidence>
<feature type="transmembrane region" description="Helical" evidence="1">
    <location>
        <begin position="24"/>
        <end position="45"/>
    </location>
</feature>
<reference evidence="5 6" key="1">
    <citation type="submission" date="2020-10" db="EMBL/GenBank/DDBJ databases">
        <title>Connecting structure to function with the recovery of over 1000 high-quality activated sludge metagenome-assembled genomes encoding full-length rRNA genes using long-read sequencing.</title>
        <authorList>
            <person name="Singleton C.M."/>
            <person name="Petriglieri F."/>
            <person name="Kristensen J.M."/>
            <person name="Kirkegaard R.H."/>
            <person name="Michaelsen T.Y."/>
            <person name="Andersen M.H."/>
            <person name="Karst S.M."/>
            <person name="Dueholm M.S."/>
            <person name="Nielsen P.H."/>
            <person name="Albertsen M."/>
        </authorList>
    </citation>
    <scope>NUCLEOTIDE SEQUENCE [LARGE SCALE GENOMIC DNA]</scope>
    <source>
        <strain evidence="2">AalE_18-Q3-R2-46_BAT3C.188</strain>
        <strain evidence="3">Ega_18-Q3-R5-49_MAXAC.001</strain>
        <strain evidence="4">Ribe_18-Q3-R11-54_MAXAC.001</strain>
    </source>
</reference>
<gene>
    <name evidence="2" type="ORF">IPF40_06340</name>
    <name evidence="3" type="ORF">IPI13_07575</name>
    <name evidence="4" type="ORF">IPP00_00365</name>
</gene>
<keyword evidence="1" id="KW-0472">Membrane</keyword>
<proteinExistence type="predicted"/>
<accession>A0A934X582</accession>
<evidence type="ECO:0000313" key="6">
    <source>
        <dbReference type="Proteomes" id="UP000726105"/>
    </source>
</evidence>
<sequence>MSASVLPALVRAEGEVHRQLPMPAAMYGVVALVLFVLLLALLWSFRGTAYKVRDRHSKPGGGHH</sequence>
<evidence type="ECO:0000313" key="5">
    <source>
        <dbReference type="Proteomes" id="UP000718281"/>
    </source>
</evidence>
<protein>
    <submittedName>
        <fullName evidence="2">Uncharacterized protein</fullName>
    </submittedName>
</protein>
<dbReference type="EMBL" id="JADIXZ010000004">
    <property type="protein sequence ID" value="MBK6300674.1"/>
    <property type="molecule type" value="Genomic_DNA"/>
</dbReference>
<dbReference type="Proteomes" id="UP000718281">
    <property type="component" value="Unassembled WGS sequence"/>
</dbReference>
<comment type="caution">
    <text evidence="2">The sequence shown here is derived from an EMBL/GenBank/DDBJ whole genome shotgun (WGS) entry which is preliminary data.</text>
</comment>
<organism evidence="2 5">
    <name type="scientific">Candidatus Phosphoribacter hodrii</name>
    <dbReference type="NCBI Taxonomy" id="2953743"/>
    <lineage>
        <taxon>Bacteria</taxon>
        <taxon>Bacillati</taxon>
        <taxon>Actinomycetota</taxon>
        <taxon>Actinomycetes</taxon>
        <taxon>Micrococcales</taxon>
        <taxon>Dermatophilaceae</taxon>
        <taxon>Candidatus Phosphoribacter</taxon>
    </lineage>
</organism>
<evidence type="ECO:0000256" key="1">
    <source>
        <dbReference type="SAM" id="Phobius"/>
    </source>
</evidence>
<dbReference type="Proteomes" id="UP000726105">
    <property type="component" value="Unassembled WGS sequence"/>
</dbReference>
<dbReference type="Proteomes" id="UP000886632">
    <property type="component" value="Unassembled WGS sequence"/>
</dbReference>
<dbReference type="EMBL" id="JADJIB010000002">
    <property type="protein sequence ID" value="MBK7273024.1"/>
    <property type="molecule type" value="Genomic_DNA"/>
</dbReference>
<dbReference type="EMBL" id="JADKGK010000004">
    <property type="protein sequence ID" value="MBL0002505.1"/>
    <property type="molecule type" value="Genomic_DNA"/>
</dbReference>